<name>A0A2G5TE04_9PELO</name>
<protein>
    <recommendedName>
        <fullName evidence="1">Methyltransferase FkbM domain-containing protein</fullName>
    </recommendedName>
</protein>
<dbReference type="PANTHER" id="PTHR22989:SF7">
    <property type="entry name" value="METHYLTRANSFERASE FKBM DOMAIN-CONTAINING PROTEIN"/>
    <property type="match status" value="1"/>
</dbReference>
<sequence length="111" mass="13614">MWHFRTRDRIDILWIDIEQNEYPILEQLHSDGLIDKDGVKICQINVELHKDLFEPKSRFEMMKFHDFVWKLLDDKKYIMMKPAYISVETFHFIRTFIVNVSDKECTELYLK</sequence>
<comment type="caution">
    <text evidence="2">The sequence shown here is derived from an EMBL/GenBank/DDBJ whole genome shotgun (WGS) entry which is preliminary data.</text>
</comment>
<feature type="domain" description="Methyltransferase FkbM" evidence="1">
    <location>
        <begin position="3"/>
        <end position="97"/>
    </location>
</feature>
<dbReference type="OrthoDB" id="5775722at2759"/>
<dbReference type="EMBL" id="PDUG01000005">
    <property type="protein sequence ID" value="PIC25301.1"/>
    <property type="molecule type" value="Genomic_DNA"/>
</dbReference>
<evidence type="ECO:0000259" key="1">
    <source>
        <dbReference type="Pfam" id="PF05050"/>
    </source>
</evidence>
<proteinExistence type="predicted"/>
<dbReference type="Proteomes" id="UP000230233">
    <property type="component" value="Chromosome V"/>
</dbReference>
<evidence type="ECO:0000313" key="2">
    <source>
        <dbReference type="EMBL" id="PIC25301.1"/>
    </source>
</evidence>
<dbReference type="PANTHER" id="PTHR22989">
    <property type="entry name" value="UNCHARACTERIZED DUF13 C.ELEGANS"/>
    <property type="match status" value="1"/>
</dbReference>
<dbReference type="Pfam" id="PF05050">
    <property type="entry name" value="Methyltransf_21"/>
    <property type="match status" value="1"/>
</dbReference>
<reference evidence="3" key="1">
    <citation type="submission" date="2017-10" db="EMBL/GenBank/DDBJ databases">
        <title>Rapid genome shrinkage in a self-fertile nematode reveals novel sperm competition proteins.</title>
        <authorList>
            <person name="Yin D."/>
            <person name="Schwarz E.M."/>
            <person name="Thomas C.G."/>
            <person name="Felde R.L."/>
            <person name="Korf I.F."/>
            <person name="Cutter A.D."/>
            <person name="Schartner C.M."/>
            <person name="Ralston E.J."/>
            <person name="Meyer B.J."/>
            <person name="Haag E.S."/>
        </authorList>
    </citation>
    <scope>NUCLEOTIDE SEQUENCE [LARGE SCALE GENOMIC DNA]</scope>
    <source>
        <strain evidence="3">JU1422</strain>
    </source>
</reference>
<dbReference type="AlphaFoldDB" id="A0A2G5TE04"/>
<evidence type="ECO:0000313" key="3">
    <source>
        <dbReference type="Proteomes" id="UP000230233"/>
    </source>
</evidence>
<organism evidence="2 3">
    <name type="scientific">Caenorhabditis nigoni</name>
    <dbReference type="NCBI Taxonomy" id="1611254"/>
    <lineage>
        <taxon>Eukaryota</taxon>
        <taxon>Metazoa</taxon>
        <taxon>Ecdysozoa</taxon>
        <taxon>Nematoda</taxon>
        <taxon>Chromadorea</taxon>
        <taxon>Rhabditida</taxon>
        <taxon>Rhabditina</taxon>
        <taxon>Rhabditomorpha</taxon>
        <taxon>Rhabditoidea</taxon>
        <taxon>Rhabditidae</taxon>
        <taxon>Peloderinae</taxon>
        <taxon>Caenorhabditis</taxon>
    </lineage>
</organism>
<keyword evidence="3" id="KW-1185">Reference proteome</keyword>
<dbReference type="InterPro" id="IPR006342">
    <property type="entry name" value="FkbM_mtfrase"/>
</dbReference>
<gene>
    <name evidence="2" type="primary">Cnig_chr_V.g18282</name>
    <name evidence="2" type="ORF">B9Z55_018282</name>
</gene>
<accession>A0A2G5TE04</accession>
<dbReference type="STRING" id="1611254.A0A2G5TE04"/>